<reference evidence="2" key="1">
    <citation type="journal article" date="2014" name="Proc. Natl. Acad. Sci. U.S.A.">
        <title>Extensive sampling of basidiomycete genomes demonstrates inadequacy of the white-rot/brown-rot paradigm for wood decay fungi.</title>
        <authorList>
            <person name="Riley R."/>
            <person name="Salamov A.A."/>
            <person name="Brown D.W."/>
            <person name="Nagy L.G."/>
            <person name="Floudas D."/>
            <person name="Held B.W."/>
            <person name="Levasseur A."/>
            <person name="Lombard V."/>
            <person name="Morin E."/>
            <person name="Otillar R."/>
            <person name="Lindquist E.A."/>
            <person name="Sun H."/>
            <person name="LaButti K.M."/>
            <person name="Schmutz J."/>
            <person name="Jabbour D."/>
            <person name="Luo H."/>
            <person name="Baker S.E."/>
            <person name="Pisabarro A.G."/>
            <person name="Walton J.D."/>
            <person name="Blanchette R.A."/>
            <person name="Henrissat B."/>
            <person name="Martin F."/>
            <person name="Cullen D."/>
            <person name="Hibbett D.S."/>
            <person name="Grigoriev I.V."/>
        </authorList>
    </citation>
    <scope>NUCLEOTIDE SEQUENCE [LARGE SCALE GENOMIC DNA]</scope>
    <source>
        <strain evidence="2">CBS 339.88</strain>
    </source>
</reference>
<dbReference type="Proteomes" id="UP000027222">
    <property type="component" value="Unassembled WGS sequence"/>
</dbReference>
<keyword evidence="2" id="KW-1185">Reference proteome</keyword>
<gene>
    <name evidence="1" type="ORF">GALMADRAFT_217485</name>
</gene>
<evidence type="ECO:0000313" key="2">
    <source>
        <dbReference type="Proteomes" id="UP000027222"/>
    </source>
</evidence>
<proteinExistence type="predicted"/>
<sequence>MDGIHLQHVQNRSRSSESHWSIEKRYKPASLLNSSRYRYANPNSLDITCTRRSTRSTNTSVARPSTISIIRSRGYHYPQLGSSRKLRQYKLVLNRNEPNAFPLIDLSTTFANLNGVVILKTKVLIQKFQYLFISYFDPAVDINVSLLEICPQAPWRGELVLFSIGRRNTFLTRTVGSLEIQNRAISQYLIRVKESMACGQDGPTLVMVE</sequence>
<dbReference type="OrthoDB" id="3066608at2759"/>
<evidence type="ECO:0000313" key="1">
    <source>
        <dbReference type="EMBL" id="KDR65575.1"/>
    </source>
</evidence>
<name>A0A067S424_GALM3</name>
<dbReference type="AlphaFoldDB" id="A0A067S424"/>
<dbReference type="HOGENOM" id="CLU_1315504_0_0_1"/>
<protein>
    <submittedName>
        <fullName evidence="1">Uncharacterized protein</fullName>
    </submittedName>
</protein>
<organism evidence="1 2">
    <name type="scientific">Galerina marginata (strain CBS 339.88)</name>
    <dbReference type="NCBI Taxonomy" id="685588"/>
    <lineage>
        <taxon>Eukaryota</taxon>
        <taxon>Fungi</taxon>
        <taxon>Dikarya</taxon>
        <taxon>Basidiomycota</taxon>
        <taxon>Agaricomycotina</taxon>
        <taxon>Agaricomycetes</taxon>
        <taxon>Agaricomycetidae</taxon>
        <taxon>Agaricales</taxon>
        <taxon>Agaricineae</taxon>
        <taxon>Strophariaceae</taxon>
        <taxon>Galerina</taxon>
    </lineage>
</organism>
<accession>A0A067S424</accession>
<dbReference type="EMBL" id="KL142440">
    <property type="protein sequence ID" value="KDR65575.1"/>
    <property type="molecule type" value="Genomic_DNA"/>
</dbReference>